<organism evidence="2 3">
    <name type="scientific">Labilithrix luteola</name>
    <dbReference type="NCBI Taxonomy" id="1391654"/>
    <lineage>
        <taxon>Bacteria</taxon>
        <taxon>Pseudomonadati</taxon>
        <taxon>Myxococcota</taxon>
        <taxon>Polyangia</taxon>
        <taxon>Polyangiales</taxon>
        <taxon>Labilitrichaceae</taxon>
        <taxon>Labilithrix</taxon>
    </lineage>
</organism>
<dbReference type="EMBL" id="CP012333">
    <property type="protein sequence ID" value="AKV02434.1"/>
    <property type="molecule type" value="Genomic_DNA"/>
</dbReference>
<dbReference type="AlphaFoldDB" id="A0A0K1Q9M1"/>
<accession>A0A0K1Q9M1</accession>
<sequence length="181" mass="19747">MDRATARAVTLAWSDDRRGWGALCLLVVFVAHALRYGLTQTMNAHVYADGAYSWIFARSLAFDGDIELTNDYALCGDSFNVGIDEGGHRPANPFYFGPATIFAPVLFLLRHVVPLAASAPESWKAGCSGRSSRTAVHCRRSPSWSRSGSRIASRGVGIRSAWRQSPCSSSDWPHHSTCSAR</sequence>
<proteinExistence type="predicted"/>
<dbReference type="STRING" id="1391654.AKJ09_09097"/>
<dbReference type="KEGG" id="llu:AKJ09_09097"/>
<gene>
    <name evidence="2" type="ORF">AKJ09_09097</name>
</gene>
<keyword evidence="3" id="KW-1185">Reference proteome</keyword>
<keyword evidence="1" id="KW-0812">Transmembrane</keyword>
<keyword evidence="1" id="KW-0472">Membrane</keyword>
<name>A0A0K1Q9M1_9BACT</name>
<reference evidence="2 3" key="1">
    <citation type="submission" date="2015-08" db="EMBL/GenBank/DDBJ databases">
        <authorList>
            <person name="Babu N.S."/>
            <person name="Beckwith C.J."/>
            <person name="Beseler K.G."/>
            <person name="Brison A."/>
            <person name="Carone J.V."/>
            <person name="Caskin T.P."/>
            <person name="Diamond M."/>
            <person name="Durham M.E."/>
            <person name="Foxe J.M."/>
            <person name="Go M."/>
            <person name="Henderson B.A."/>
            <person name="Jones I.B."/>
            <person name="McGettigan J.A."/>
            <person name="Micheletti S.J."/>
            <person name="Nasrallah M.E."/>
            <person name="Ortiz D."/>
            <person name="Piller C.R."/>
            <person name="Privatt S.R."/>
            <person name="Schneider S.L."/>
            <person name="Sharp S."/>
            <person name="Smith T.C."/>
            <person name="Stanton J.D."/>
            <person name="Ullery H.E."/>
            <person name="Wilson R.J."/>
            <person name="Serrano M.G."/>
            <person name="Buck G."/>
            <person name="Lee V."/>
            <person name="Wang Y."/>
            <person name="Carvalho R."/>
            <person name="Voegtly L."/>
            <person name="Shi R."/>
            <person name="Duckworth R."/>
            <person name="Johnson A."/>
            <person name="Loviza R."/>
            <person name="Walstead R."/>
            <person name="Shah Z."/>
            <person name="Kiflezghi M."/>
            <person name="Wade K."/>
            <person name="Ball S.L."/>
            <person name="Bradley K.W."/>
            <person name="Asai D.J."/>
            <person name="Bowman C.A."/>
            <person name="Russell D.A."/>
            <person name="Pope W.H."/>
            <person name="Jacobs-Sera D."/>
            <person name="Hendrix R.W."/>
            <person name="Hatfull G.F."/>
        </authorList>
    </citation>
    <scope>NUCLEOTIDE SEQUENCE [LARGE SCALE GENOMIC DNA]</scope>
    <source>
        <strain evidence="2 3">DSM 27648</strain>
    </source>
</reference>
<evidence type="ECO:0000256" key="1">
    <source>
        <dbReference type="SAM" id="Phobius"/>
    </source>
</evidence>
<protein>
    <submittedName>
        <fullName evidence="2">Uncharacterized protein</fullName>
    </submittedName>
</protein>
<dbReference type="RefSeq" id="WP_169928283.1">
    <property type="nucleotide sequence ID" value="NZ_CP012333.1"/>
</dbReference>
<dbReference type="Proteomes" id="UP000064967">
    <property type="component" value="Chromosome"/>
</dbReference>
<keyword evidence="1" id="KW-1133">Transmembrane helix</keyword>
<evidence type="ECO:0000313" key="3">
    <source>
        <dbReference type="Proteomes" id="UP000064967"/>
    </source>
</evidence>
<feature type="transmembrane region" description="Helical" evidence="1">
    <location>
        <begin position="20"/>
        <end position="38"/>
    </location>
</feature>
<evidence type="ECO:0000313" key="2">
    <source>
        <dbReference type="EMBL" id="AKV02434.1"/>
    </source>
</evidence>